<evidence type="ECO:0000313" key="1">
    <source>
        <dbReference type="EMBL" id="MBB3877717.1"/>
    </source>
</evidence>
<sequence>MFDLLALAAAALTSCPVERAHYVLRDHPDVTADFRSVARDPDWPSGLALGVHHTASGRTFWWLPWNGGSDGLQNVASTGDVSAKGWHPPDPDGGPRPFGSQHYIGTDAAYHILNRVPNRGEPAPAHMLFPDSAGSQDHVFVARQFFDLAGCRPRGG</sequence>
<proteinExistence type="predicted"/>
<dbReference type="Proteomes" id="UP000538670">
    <property type="component" value="Unassembled WGS sequence"/>
</dbReference>
<keyword evidence="2" id="KW-1185">Reference proteome</keyword>
<name>A0A7W6A6Z6_9SPHN</name>
<protein>
    <submittedName>
        <fullName evidence="1">Uncharacterized protein</fullName>
    </submittedName>
</protein>
<dbReference type="RefSeq" id="WP_206362528.1">
    <property type="nucleotide sequence ID" value="NZ_JACIDH010000001.1"/>
</dbReference>
<comment type="caution">
    <text evidence="1">The sequence shown here is derived from an EMBL/GenBank/DDBJ whole genome shotgun (WGS) entry which is preliminary data.</text>
</comment>
<dbReference type="AlphaFoldDB" id="A0A7W6A6Z6"/>
<reference evidence="1 2" key="1">
    <citation type="submission" date="2020-08" db="EMBL/GenBank/DDBJ databases">
        <title>Genomic Encyclopedia of Type Strains, Phase IV (KMG-IV): sequencing the most valuable type-strain genomes for metagenomic binning, comparative biology and taxonomic classification.</title>
        <authorList>
            <person name="Goeker M."/>
        </authorList>
    </citation>
    <scope>NUCLEOTIDE SEQUENCE [LARGE SCALE GENOMIC DNA]</scope>
    <source>
        <strain evidence="1 2">DSM 19512</strain>
    </source>
</reference>
<organism evidence="1 2">
    <name type="scientific">Sphingomonas pseudosanguinis</name>
    <dbReference type="NCBI Taxonomy" id="413712"/>
    <lineage>
        <taxon>Bacteria</taxon>
        <taxon>Pseudomonadati</taxon>
        <taxon>Pseudomonadota</taxon>
        <taxon>Alphaproteobacteria</taxon>
        <taxon>Sphingomonadales</taxon>
        <taxon>Sphingomonadaceae</taxon>
        <taxon>Sphingomonas</taxon>
    </lineage>
</organism>
<accession>A0A7W6A6Z6</accession>
<gene>
    <name evidence="1" type="ORF">GGR48_000120</name>
</gene>
<dbReference type="EMBL" id="JACIDH010000001">
    <property type="protein sequence ID" value="MBB3877717.1"/>
    <property type="molecule type" value="Genomic_DNA"/>
</dbReference>
<evidence type="ECO:0000313" key="2">
    <source>
        <dbReference type="Proteomes" id="UP000538670"/>
    </source>
</evidence>